<comment type="caution">
    <text evidence="2">The sequence shown here is derived from an EMBL/GenBank/DDBJ whole genome shotgun (WGS) entry which is preliminary data.</text>
</comment>
<dbReference type="GO" id="GO:0008195">
    <property type="term" value="F:phosphatidate phosphatase activity"/>
    <property type="evidence" value="ECO:0007669"/>
    <property type="project" value="InterPro"/>
</dbReference>
<dbReference type="Proteomes" id="UP000229433">
    <property type="component" value="Unassembled WGS sequence"/>
</dbReference>
<gene>
    <name evidence="2" type="ORF">CJ305_08400</name>
</gene>
<dbReference type="Pfam" id="PF09949">
    <property type="entry name" value="APP1_cat"/>
    <property type="match status" value="1"/>
</dbReference>
<name>A0A2G1VTA2_9FLAO</name>
<dbReference type="InterPro" id="IPR019236">
    <property type="entry name" value="APP1_cat"/>
</dbReference>
<dbReference type="EMBL" id="NQXA01000003">
    <property type="protein sequence ID" value="PHQ29974.1"/>
    <property type="molecule type" value="Genomic_DNA"/>
</dbReference>
<dbReference type="InterPro" id="IPR052935">
    <property type="entry name" value="Mg2+_PAP"/>
</dbReference>
<dbReference type="PANTHER" id="PTHR28208">
    <property type="entry name" value="PHOSPHATIDATE PHOSPHATASE APP1"/>
    <property type="match status" value="1"/>
</dbReference>
<dbReference type="RefSeq" id="WP_099645815.1">
    <property type="nucleotide sequence ID" value="NZ_KZ319289.1"/>
</dbReference>
<proteinExistence type="predicted"/>
<accession>A0A2G1VTA2</accession>
<keyword evidence="3" id="KW-1185">Reference proteome</keyword>
<sequence length="342" mass="39597">MLKDVLQRLRLRAKDPLQIHGYQSYGTDEHLYLLGRALEDEGVDLEKTGIASVFNNAWHQFRSDELPHAKLKIRLPDDQVVYTQTDAEGYFKVDQKAEGLRALTNDQGWLQVELAYDDENQKRFIKNNNRFSGQMLIPSEKAEYGVISDIDDTILKTGVTSLLKWRVILNTLFTGVQKRSPFKGASHFYTKLHQGKSGDAANPMFYVSNSPWNLYKYLEAFIKQNDFPKGAILLRDFRTPFDRTPKPEKPHKQHEIRNILKTYPDMQFVLIGDSGEHDADIYIEIAEEYPDRIKAIYLRSVNHEKRVFRVRGLLEKFELTPALLVKDSQTAEEHAREIGLIQ</sequence>
<evidence type="ECO:0000259" key="1">
    <source>
        <dbReference type="Pfam" id="PF09949"/>
    </source>
</evidence>
<dbReference type="OrthoDB" id="9789875at2"/>
<dbReference type="AlphaFoldDB" id="A0A2G1VTA2"/>
<feature type="domain" description="Phosphatidate phosphatase APP1 catalytic" evidence="1">
    <location>
        <begin position="144"/>
        <end position="299"/>
    </location>
</feature>
<protein>
    <recommendedName>
        <fullName evidence="1">Phosphatidate phosphatase APP1 catalytic domain-containing protein</fullName>
    </recommendedName>
</protein>
<organism evidence="2 3">
    <name type="scientific">Leeuwenhoekiella nanhaiensis</name>
    <dbReference type="NCBI Taxonomy" id="1655491"/>
    <lineage>
        <taxon>Bacteria</taxon>
        <taxon>Pseudomonadati</taxon>
        <taxon>Bacteroidota</taxon>
        <taxon>Flavobacteriia</taxon>
        <taxon>Flavobacteriales</taxon>
        <taxon>Flavobacteriaceae</taxon>
        <taxon>Leeuwenhoekiella</taxon>
    </lineage>
</organism>
<evidence type="ECO:0000313" key="2">
    <source>
        <dbReference type="EMBL" id="PHQ29974.1"/>
    </source>
</evidence>
<evidence type="ECO:0000313" key="3">
    <source>
        <dbReference type="Proteomes" id="UP000229433"/>
    </source>
</evidence>
<dbReference type="PANTHER" id="PTHR28208:SF3">
    <property type="entry name" value="PHOSPHATIDATE PHOSPHATASE APP1"/>
    <property type="match status" value="1"/>
</dbReference>
<reference evidence="2 3" key="1">
    <citation type="submission" date="2017-08" db="EMBL/GenBank/DDBJ databases">
        <title>The whole genome shortgun sequences of strain Leeuwenhoekiella nanhaiensis G18 from the South China Sea.</title>
        <authorList>
            <person name="Liu Q."/>
        </authorList>
    </citation>
    <scope>NUCLEOTIDE SEQUENCE [LARGE SCALE GENOMIC DNA]</scope>
    <source>
        <strain evidence="2 3">G18</strain>
    </source>
</reference>